<comment type="caution">
    <text evidence="15">The sequence shown here is derived from an EMBL/GenBank/DDBJ whole genome shotgun (WGS) entry which is preliminary data.</text>
</comment>
<keyword evidence="5" id="KW-0645">Protease</keyword>
<dbReference type="GO" id="GO:0008658">
    <property type="term" value="F:penicillin binding"/>
    <property type="evidence" value="ECO:0007669"/>
    <property type="project" value="InterPro"/>
</dbReference>
<dbReference type="InterPro" id="IPR036950">
    <property type="entry name" value="PBP_transglycosylase"/>
</dbReference>
<name>A0A5V4ZAD3_SALER</name>
<evidence type="ECO:0000259" key="12">
    <source>
        <dbReference type="Pfam" id="PF00905"/>
    </source>
</evidence>
<accession>A0A5V4ZAD3</accession>
<dbReference type="GO" id="GO:0030288">
    <property type="term" value="C:outer membrane-bounded periplasmic space"/>
    <property type="evidence" value="ECO:0007669"/>
    <property type="project" value="TreeGrafter"/>
</dbReference>
<feature type="domain" description="Glycosyl transferase family 51" evidence="13">
    <location>
        <begin position="63"/>
        <end position="226"/>
    </location>
</feature>
<dbReference type="InterPro" id="IPR050396">
    <property type="entry name" value="Glycosyltr_51/Transpeptidase"/>
</dbReference>
<protein>
    <recommendedName>
        <fullName evidence="10">peptidoglycan glycosyltransferase</fullName>
        <ecNumber evidence="10">2.4.99.28</ecNumber>
    </recommendedName>
</protein>
<sequence>MNGWRGKRGRWLWLAGAPLFILLALWTADNLWPLPLNEVHPARVVVAHDGTPLWRFADAGGIWRYPVTIEEVSPRYLEALINYEDRWFWRHPGVNPFSVARAAWQDLTAGRVISGGSTLTMQVARLLDPHPRTFGGKIRQLWRALQLEWHLSKRDILTLYLNRAPFGGTLQGIGAASWAYFGKPPARLSYADAALLAVLPQAPSRLRPDRWPERAEAARNKVLDRMAAQGVWPAETVRESREEPVWLAPRQMPQLAPLFARMMLSKSQSDKIVTTLDAGLQRQLEDLARAWKGRLPARSSLAMIVVDHTDMSVRGWVGSVDLNDDSRFGHVDMVTAIRSPGSVLKPFVYGLALDDALIHPASLLQDVPRRTGDYRPGNFDSGFHGPVSMSDALVRSLNLPAVQVLEAYGPKRFAAKLRNVGLPLYLPAGAAPNLSLILGGAGARLDEMAAAYSAFARHGKAAKLRLQPDDPLSERPLMSPGAAWIIRRIMADEAQPLPDNALPRIVPLAWKTGTSYGYRDAWAIGVNARYIIGIWTGRPDGTPVVGQFGFASAVPLLNQVNNLLLAHAGRLPEDPRPQTVSRGVICWPGGQSLPPGDSNCRRRLATWLLDDSQPPTLLLPEQEGINGIRFPVWLDDTGRRVAADCPQAREHTFIVWPRPLEPWLPSTERRSARLPVASALCPPLQGSNAAPLMLSGIREGAVIRQLPGQENVTLPVSTTGGKGHRWWFLNGEPVNSANNRLSLLLNIAGRYQLVVIDE</sequence>
<evidence type="ECO:0000256" key="6">
    <source>
        <dbReference type="ARBA" id="ARBA00022676"/>
    </source>
</evidence>
<dbReference type="InterPro" id="IPR001460">
    <property type="entry name" value="PCN-bd_Tpept"/>
</dbReference>
<keyword evidence="8" id="KW-0378">Hydrolase</keyword>
<dbReference type="Pfam" id="PF06832">
    <property type="entry name" value="BiPBP_C"/>
    <property type="match status" value="1"/>
</dbReference>
<evidence type="ECO:0000256" key="9">
    <source>
        <dbReference type="ARBA" id="ARBA00023268"/>
    </source>
</evidence>
<evidence type="ECO:0000259" key="14">
    <source>
        <dbReference type="Pfam" id="PF06832"/>
    </source>
</evidence>
<dbReference type="FunFam" id="3.40.710.10:FF:000021">
    <property type="entry name" value="Penicillin-binding protein 1C"/>
    <property type="match status" value="1"/>
</dbReference>
<dbReference type="InterPro" id="IPR001264">
    <property type="entry name" value="Glyco_trans_51"/>
</dbReference>
<keyword evidence="4" id="KW-0121">Carboxypeptidase</keyword>
<dbReference type="Pfam" id="PF00905">
    <property type="entry name" value="Transpeptidase"/>
    <property type="match status" value="1"/>
</dbReference>
<evidence type="ECO:0000256" key="5">
    <source>
        <dbReference type="ARBA" id="ARBA00022670"/>
    </source>
</evidence>
<evidence type="ECO:0000256" key="7">
    <source>
        <dbReference type="ARBA" id="ARBA00022679"/>
    </source>
</evidence>
<dbReference type="AlphaFoldDB" id="A0A5V4ZAD3"/>
<dbReference type="InterPro" id="IPR009647">
    <property type="entry name" value="PBP_C"/>
</dbReference>
<dbReference type="GO" id="GO:0009252">
    <property type="term" value="P:peptidoglycan biosynthetic process"/>
    <property type="evidence" value="ECO:0007669"/>
    <property type="project" value="UniProtKB-UniPathway"/>
</dbReference>
<dbReference type="PANTHER" id="PTHR32282:SF15">
    <property type="entry name" value="PENICILLIN-BINDING PROTEIN 1C"/>
    <property type="match status" value="1"/>
</dbReference>
<dbReference type="Gene3D" id="1.10.3810.10">
    <property type="entry name" value="Biosynthetic peptidoglycan transglycosylase-like"/>
    <property type="match status" value="1"/>
</dbReference>
<comment type="similarity">
    <text evidence="2">In the C-terminal section; belongs to the transpeptidase family.</text>
</comment>
<evidence type="ECO:0000256" key="10">
    <source>
        <dbReference type="ARBA" id="ARBA00044770"/>
    </source>
</evidence>
<feature type="domain" description="Penicillin-binding protein transpeptidase" evidence="12">
    <location>
        <begin position="305"/>
        <end position="520"/>
    </location>
</feature>
<dbReference type="SUPFAM" id="SSF53955">
    <property type="entry name" value="Lysozyme-like"/>
    <property type="match status" value="1"/>
</dbReference>
<comment type="catalytic activity">
    <reaction evidence="11">
        <text>[GlcNAc-(1-&gt;4)-Mur2Ac(oyl-L-Ala-gamma-D-Glu-L-Lys-D-Ala-D-Ala)](n)-di-trans,octa-cis-undecaprenyl diphosphate + beta-D-GlcNAc-(1-&gt;4)-Mur2Ac(oyl-L-Ala-gamma-D-Glu-L-Lys-D-Ala-D-Ala)-di-trans,octa-cis-undecaprenyl diphosphate = [GlcNAc-(1-&gt;4)-Mur2Ac(oyl-L-Ala-gamma-D-Glu-L-Lys-D-Ala-D-Ala)](n+1)-di-trans,octa-cis-undecaprenyl diphosphate + di-trans,octa-cis-undecaprenyl diphosphate + H(+)</text>
        <dbReference type="Rhea" id="RHEA:23708"/>
        <dbReference type="Rhea" id="RHEA-COMP:9602"/>
        <dbReference type="Rhea" id="RHEA-COMP:9603"/>
        <dbReference type="ChEBI" id="CHEBI:15378"/>
        <dbReference type="ChEBI" id="CHEBI:58405"/>
        <dbReference type="ChEBI" id="CHEBI:60033"/>
        <dbReference type="ChEBI" id="CHEBI:78435"/>
        <dbReference type="EC" id="2.4.99.28"/>
    </reaction>
</comment>
<dbReference type="GO" id="GO:0006508">
    <property type="term" value="P:proteolysis"/>
    <property type="evidence" value="ECO:0007669"/>
    <property type="project" value="UniProtKB-KW"/>
</dbReference>
<dbReference type="SUPFAM" id="SSF56601">
    <property type="entry name" value="beta-lactamase/transpeptidase-like"/>
    <property type="match status" value="1"/>
</dbReference>
<dbReference type="PANTHER" id="PTHR32282">
    <property type="entry name" value="BINDING PROTEIN TRANSPEPTIDASE, PUTATIVE-RELATED"/>
    <property type="match status" value="1"/>
</dbReference>
<evidence type="ECO:0000256" key="2">
    <source>
        <dbReference type="ARBA" id="ARBA00007090"/>
    </source>
</evidence>
<evidence type="ECO:0000256" key="4">
    <source>
        <dbReference type="ARBA" id="ARBA00022645"/>
    </source>
</evidence>
<evidence type="ECO:0000256" key="1">
    <source>
        <dbReference type="ARBA" id="ARBA00004752"/>
    </source>
</evidence>
<evidence type="ECO:0000259" key="13">
    <source>
        <dbReference type="Pfam" id="PF00912"/>
    </source>
</evidence>
<evidence type="ECO:0000256" key="8">
    <source>
        <dbReference type="ARBA" id="ARBA00022801"/>
    </source>
</evidence>
<dbReference type="FunFam" id="1.10.3810.10:FF:000006">
    <property type="entry name" value="Penicillin-binding protein 1C"/>
    <property type="match status" value="1"/>
</dbReference>
<dbReference type="UniPathway" id="UPA00219"/>
<reference evidence="15" key="1">
    <citation type="submission" date="2018-07" db="EMBL/GenBank/DDBJ databases">
        <authorList>
            <consortium name="PulseNet: The National Subtyping Network for Foodborne Disease Surveillance"/>
            <person name="Tarr C.L."/>
            <person name="Trees E."/>
            <person name="Katz L.S."/>
            <person name="Carleton-Romer H.A."/>
            <person name="Stroika S."/>
            <person name="Kucerova Z."/>
            <person name="Roache K.F."/>
            <person name="Sabol A.L."/>
            <person name="Besser J."/>
            <person name="Gerner-Smidt P."/>
        </authorList>
    </citation>
    <scope>NUCLEOTIDE SEQUENCE</scope>
    <source>
        <strain evidence="15">PNUSAS029138</strain>
    </source>
</reference>
<dbReference type="InterPro" id="IPR011815">
    <property type="entry name" value="PBP_1c"/>
</dbReference>
<dbReference type="GO" id="GO:0008955">
    <property type="term" value="F:peptidoglycan glycosyltransferase activity"/>
    <property type="evidence" value="ECO:0007669"/>
    <property type="project" value="UniProtKB-EC"/>
</dbReference>
<dbReference type="Pfam" id="PF00912">
    <property type="entry name" value="Transgly"/>
    <property type="match status" value="1"/>
</dbReference>
<evidence type="ECO:0000313" key="15">
    <source>
        <dbReference type="EMBL" id="EBU3913785.1"/>
    </source>
</evidence>
<gene>
    <name evidence="15" type="primary">pbpC</name>
    <name evidence="15" type="ORF">CWK15_20660</name>
</gene>
<dbReference type="EMBL" id="AAHBYH010000023">
    <property type="protein sequence ID" value="EBU3913785.1"/>
    <property type="molecule type" value="Genomic_DNA"/>
</dbReference>
<comment type="similarity">
    <text evidence="3">In the N-terminal section; belongs to the glycosyltransferase 51 family.</text>
</comment>
<dbReference type="InterPro" id="IPR023346">
    <property type="entry name" value="Lysozyme-like_dom_sf"/>
</dbReference>
<dbReference type="Gene3D" id="3.40.710.10">
    <property type="entry name" value="DD-peptidase/beta-lactamase superfamily"/>
    <property type="match status" value="1"/>
</dbReference>
<keyword evidence="9" id="KW-0511">Multifunctional enzyme</keyword>
<evidence type="ECO:0000256" key="3">
    <source>
        <dbReference type="ARBA" id="ARBA00007739"/>
    </source>
</evidence>
<organism evidence="15">
    <name type="scientific">Salmonella enterica</name>
    <name type="common">Salmonella choleraesuis</name>
    <dbReference type="NCBI Taxonomy" id="28901"/>
    <lineage>
        <taxon>Bacteria</taxon>
        <taxon>Pseudomonadati</taxon>
        <taxon>Pseudomonadota</taxon>
        <taxon>Gammaproteobacteria</taxon>
        <taxon>Enterobacterales</taxon>
        <taxon>Enterobacteriaceae</taxon>
        <taxon>Salmonella</taxon>
    </lineage>
</organism>
<keyword evidence="7 15" id="KW-0808">Transferase</keyword>
<dbReference type="GO" id="GO:0004180">
    <property type="term" value="F:carboxypeptidase activity"/>
    <property type="evidence" value="ECO:0007669"/>
    <property type="project" value="UniProtKB-KW"/>
</dbReference>
<feature type="non-terminal residue" evidence="15">
    <location>
        <position position="758"/>
    </location>
</feature>
<dbReference type="InterPro" id="IPR012338">
    <property type="entry name" value="Beta-lactam/transpept-like"/>
</dbReference>
<proteinExistence type="inferred from homology"/>
<evidence type="ECO:0000256" key="11">
    <source>
        <dbReference type="ARBA" id="ARBA00049902"/>
    </source>
</evidence>
<dbReference type="EC" id="2.4.99.28" evidence="10"/>
<dbReference type="NCBIfam" id="TIGR02073">
    <property type="entry name" value="PBP_1c"/>
    <property type="match status" value="1"/>
</dbReference>
<keyword evidence="6 15" id="KW-0328">Glycosyltransferase</keyword>
<comment type="pathway">
    <text evidence="1">Cell wall biogenesis; peptidoglycan biosynthesis.</text>
</comment>
<dbReference type="NCBIfam" id="NF008414">
    <property type="entry name" value="PRK11240.1"/>
    <property type="match status" value="1"/>
</dbReference>
<feature type="domain" description="Penicillin-binding C-terminal" evidence="14">
    <location>
        <begin position="687"/>
        <end position="758"/>
    </location>
</feature>